<feature type="compositionally biased region" description="Pro residues" evidence="1">
    <location>
        <begin position="33"/>
        <end position="42"/>
    </location>
</feature>
<evidence type="ECO:0000313" key="3">
    <source>
        <dbReference type="Proteomes" id="UP000322981"/>
    </source>
</evidence>
<dbReference type="AlphaFoldDB" id="A0A5M8FTA7"/>
<proteinExistence type="predicted"/>
<dbReference type="Proteomes" id="UP000322981">
    <property type="component" value="Unassembled WGS sequence"/>
</dbReference>
<name>A0A5M8FTA7_9GAMM</name>
<evidence type="ECO:0000256" key="1">
    <source>
        <dbReference type="SAM" id="MobiDB-lite"/>
    </source>
</evidence>
<accession>A0A5M8FTA7</accession>
<keyword evidence="3" id="KW-1185">Reference proteome</keyword>
<dbReference type="EMBL" id="VWXX01000003">
    <property type="protein sequence ID" value="KAA6187044.1"/>
    <property type="molecule type" value="Genomic_DNA"/>
</dbReference>
<organism evidence="2 3">
    <name type="scientific">Thiohalocapsa marina</name>
    <dbReference type="NCBI Taxonomy" id="424902"/>
    <lineage>
        <taxon>Bacteria</taxon>
        <taxon>Pseudomonadati</taxon>
        <taxon>Pseudomonadota</taxon>
        <taxon>Gammaproteobacteria</taxon>
        <taxon>Chromatiales</taxon>
        <taxon>Chromatiaceae</taxon>
        <taxon>Thiohalocapsa</taxon>
    </lineage>
</organism>
<dbReference type="RefSeq" id="WP_150090619.1">
    <property type="nucleotide sequence ID" value="NZ_JBFUOH010000138.1"/>
</dbReference>
<protein>
    <recommendedName>
        <fullName evidence="4">YtxH domain-containing protein</fullName>
    </recommendedName>
</protein>
<feature type="region of interest" description="Disordered" evidence="1">
    <location>
        <begin position="33"/>
        <end position="53"/>
    </location>
</feature>
<dbReference type="OrthoDB" id="5773112at2"/>
<evidence type="ECO:0008006" key="4">
    <source>
        <dbReference type="Google" id="ProtNLM"/>
    </source>
</evidence>
<sequence>MPVGTAHPGLQPHAQPTYGMAAHGMRPQYMAPMPQPHYPPQTPGGDIGQGAGSGAGLGAGLGAGMGAGAASGHQAGMAQMMDEIANGGSGLASLSKLLNLEDTEFWKGALVGAAAVLLLTNDSVQNMLFKGGVKAKDAVKTGAEKVKDTASSAAAKLKP</sequence>
<reference evidence="2 3" key="1">
    <citation type="submission" date="2019-09" db="EMBL/GenBank/DDBJ databases">
        <title>Whole-genome sequence of the purple sulfur bacterium Thiohalocapsa marina DSM 19078.</title>
        <authorList>
            <person name="Kyndt J.A."/>
            <person name="Meyer T.E."/>
        </authorList>
    </citation>
    <scope>NUCLEOTIDE SEQUENCE [LARGE SCALE GENOMIC DNA]</scope>
    <source>
        <strain evidence="2 3">DSM 19078</strain>
    </source>
</reference>
<comment type="caution">
    <text evidence="2">The sequence shown here is derived from an EMBL/GenBank/DDBJ whole genome shotgun (WGS) entry which is preliminary data.</text>
</comment>
<gene>
    <name evidence="2" type="ORF">F2Q65_03950</name>
</gene>
<evidence type="ECO:0000313" key="2">
    <source>
        <dbReference type="EMBL" id="KAA6187044.1"/>
    </source>
</evidence>